<feature type="compositionally biased region" description="Basic and acidic residues" evidence="14">
    <location>
        <begin position="454"/>
        <end position="483"/>
    </location>
</feature>
<dbReference type="GO" id="GO:0003755">
    <property type="term" value="F:peptidyl-prolyl cis-trans isomerase activity"/>
    <property type="evidence" value="ECO:0007669"/>
    <property type="project" value="UniProtKB-UniRule"/>
</dbReference>
<feature type="domain" description="PPIase FKBP-type" evidence="15">
    <location>
        <begin position="162"/>
        <end position="215"/>
    </location>
</feature>
<keyword evidence="17" id="KW-1185">Reference proteome</keyword>
<name>A0A0D8BNA0_9ACTN</name>
<keyword evidence="6 11" id="KW-0697">Rotamase</keyword>
<dbReference type="OrthoDB" id="9767721at2"/>
<dbReference type="GO" id="GO:0044183">
    <property type="term" value="F:protein folding chaperone"/>
    <property type="evidence" value="ECO:0007669"/>
    <property type="project" value="TreeGrafter"/>
</dbReference>
<comment type="subcellular location">
    <subcellularLocation>
        <location evidence="11">Cytoplasm</location>
    </subcellularLocation>
    <text evidence="11">About half TF is bound to the ribosome near the polypeptide exit tunnel while the other half is free in the cytoplasm.</text>
</comment>
<keyword evidence="11" id="KW-0963">Cytoplasm</keyword>
<dbReference type="GO" id="GO:0051083">
    <property type="term" value="P:'de novo' cotranslational protein folding"/>
    <property type="evidence" value="ECO:0007669"/>
    <property type="project" value="TreeGrafter"/>
</dbReference>
<dbReference type="EC" id="5.2.1.8" evidence="3 11"/>
<keyword evidence="8 11" id="KW-0413">Isomerase</keyword>
<evidence type="ECO:0000259" key="15">
    <source>
        <dbReference type="PROSITE" id="PS50059"/>
    </source>
</evidence>
<comment type="function">
    <text evidence="11">Involved in protein export. Acts as a chaperone by maintaining the newly synthesized protein in an open conformation. Functions as a peptidyl-prolyl cis-trans isomerase.</text>
</comment>
<evidence type="ECO:0000256" key="14">
    <source>
        <dbReference type="SAM" id="MobiDB-lite"/>
    </source>
</evidence>
<organism evidence="16 17">
    <name type="scientific">Frankia torreyi</name>
    <dbReference type="NCBI Taxonomy" id="1856"/>
    <lineage>
        <taxon>Bacteria</taxon>
        <taxon>Bacillati</taxon>
        <taxon>Actinomycetota</taxon>
        <taxon>Actinomycetes</taxon>
        <taxon>Frankiales</taxon>
        <taxon>Frankiaceae</taxon>
        <taxon>Frankia</taxon>
    </lineage>
</organism>
<dbReference type="InterPro" id="IPR001179">
    <property type="entry name" value="PPIase_FKBP_dom"/>
</dbReference>
<reference evidence="16 17" key="2">
    <citation type="journal article" date="2016" name="Genome Announc.">
        <title>Permanent Draft Genome Sequences for Two Variants of Frankia sp. Strain CpI1, the First Frankia Strain Isolated from Root Nodules of Comptonia peregrina.</title>
        <authorList>
            <person name="Oshone R."/>
            <person name="Hurst S.G.IV."/>
            <person name="Abebe-Akele F."/>
            <person name="Simpson S."/>
            <person name="Morris K."/>
            <person name="Thomas W.K."/>
            <person name="Tisa L.S."/>
        </authorList>
    </citation>
    <scope>NUCLEOTIDE SEQUENCE [LARGE SCALE GENOMIC DNA]</scope>
    <source>
        <strain evidence="17">CpI1-S</strain>
    </source>
</reference>
<keyword evidence="9 11" id="KW-0131">Cell cycle</keyword>
<evidence type="ECO:0000256" key="9">
    <source>
        <dbReference type="ARBA" id="ARBA00023306"/>
    </source>
</evidence>
<dbReference type="HAMAP" id="MF_00303">
    <property type="entry name" value="Trigger_factor_Tig"/>
    <property type="match status" value="1"/>
</dbReference>
<dbReference type="Gene3D" id="1.10.3120.10">
    <property type="entry name" value="Trigger factor, C-terminal domain"/>
    <property type="match status" value="1"/>
</dbReference>
<dbReference type="InterPro" id="IPR037041">
    <property type="entry name" value="Trigger_fac_C_sf"/>
</dbReference>
<feature type="region of interest" description="Disordered" evidence="14">
    <location>
        <begin position="429"/>
        <end position="507"/>
    </location>
</feature>
<dbReference type="InterPro" id="IPR027304">
    <property type="entry name" value="Trigger_fact/SurA_dom_sf"/>
</dbReference>
<evidence type="ECO:0000256" key="3">
    <source>
        <dbReference type="ARBA" id="ARBA00013194"/>
    </source>
</evidence>
<dbReference type="GO" id="GO:0005737">
    <property type="term" value="C:cytoplasm"/>
    <property type="evidence" value="ECO:0007669"/>
    <property type="project" value="UniProtKB-SubCell"/>
</dbReference>
<evidence type="ECO:0000256" key="12">
    <source>
        <dbReference type="PROSITE-ProRule" id="PRU00277"/>
    </source>
</evidence>
<comment type="catalytic activity">
    <reaction evidence="1 11 12">
        <text>[protein]-peptidylproline (omega=180) = [protein]-peptidylproline (omega=0)</text>
        <dbReference type="Rhea" id="RHEA:16237"/>
        <dbReference type="Rhea" id="RHEA-COMP:10747"/>
        <dbReference type="Rhea" id="RHEA-COMP:10748"/>
        <dbReference type="ChEBI" id="CHEBI:83833"/>
        <dbReference type="ChEBI" id="CHEBI:83834"/>
        <dbReference type="EC" id="5.2.1.8"/>
    </reaction>
</comment>
<dbReference type="InterPro" id="IPR036611">
    <property type="entry name" value="Trigger_fac_ribosome-bd_sf"/>
</dbReference>
<dbReference type="Pfam" id="PF00254">
    <property type="entry name" value="FKBP_C"/>
    <property type="match status" value="1"/>
</dbReference>
<dbReference type="Pfam" id="PF05698">
    <property type="entry name" value="Trigger_C"/>
    <property type="match status" value="1"/>
</dbReference>
<dbReference type="GO" id="GO:0043335">
    <property type="term" value="P:protein unfolding"/>
    <property type="evidence" value="ECO:0007669"/>
    <property type="project" value="TreeGrafter"/>
</dbReference>
<dbReference type="InterPro" id="IPR005215">
    <property type="entry name" value="Trig_fac"/>
</dbReference>
<evidence type="ECO:0000256" key="7">
    <source>
        <dbReference type="ARBA" id="ARBA00023186"/>
    </source>
</evidence>
<accession>A0A0D8BNA0</accession>
<dbReference type="GO" id="GO:0015031">
    <property type="term" value="P:protein transport"/>
    <property type="evidence" value="ECO:0007669"/>
    <property type="project" value="UniProtKB-UniRule"/>
</dbReference>
<keyword evidence="7 11" id="KW-0143">Chaperone</keyword>
<dbReference type="SUPFAM" id="SSF102735">
    <property type="entry name" value="Trigger factor ribosome-binding domain"/>
    <property type="match status" value="1"/>
</dbReference>
<dbReference type="InterPro" id="IPR008880">
    <property type="entry name" value="Trigger_fac_C"/>
</dbReference>
<dbReference type="InterPro" id="IPR008881">
    <property type="entry name" value="Trigger_fac_ribosome-bd_bac"/>
</dbReference>
<dbReference type="Pfam" id="PF05697">
    <property type="entry name" value="Trigger_N"/>
    <property type="match status" value="1"/>
</dbReference>
<dbReference type="PATRIC" id="fig|1502723.3.peg.107"/>
<evidence type="ECO:0000256" key="6">
    <source>
        <dbReference type="ARBA" id="ARBA00023110"/>
    </source>
</evidence>
<evidence type="ECO:0000256" key="2">
    <source>
        <dbReference type="ARBA" id="ARBA00005464"/>
    </source>
</evidence>
<reference evidence="17" key="1">
    <citation type="submission" date="2015-02" db="EMBL/GenBank/DDBJ databases">
        <title>Draft Genome of Frankia sp. CpI1-S.</title>
        <authorList>
            <person name="Oshone R.T."/>
            <person name="Ngom M."/>
            <person name="Ghodhbane-Gtari F."/>
            <person name="Gtari M."/>
            <person name="Morris K."/>
            <person name="Thomas K."/>
            <person name="Sen A."/>
            <person name="Tisa L.S."/>
        </authorList>
    </citation>
    <scope>NUCLEOTIDE SEQUENCE [LARGE SCALE GENOMIC DNA]</scope>
    <source>
        <strain evidence="17">CpI1-S</strain>
    </source>
</reference>
<comment type="caution">
    <text evidence="16">The sequence shown here is derived from an EMBL/GenBank/DDBJ whole genome shotgun (WGS) entry which is preliminary data.</text>
</comment>
<dbReference type="RefSeq" id="WP_044882920.1">
    <property type="nucleotide sequence ID" value="NZ_JYFN01000001.1"/>
</dbReference>
<evidence type="ECO:0000256" key="11">
    <source>
        <dbReference type="HAMAP-Rule" id="MF_00303"/>
    </source>
</evidence>
<dbReference type="GO" id="GO:0051301">
    <property type="term" value="P:cell division"/>
    <property type="evidence" value="ECO:0007669"/>
    <property type="project" value="UniProtKB-KW"/>
</dbReference>
<dbReference type="SUPFAM" id="SSF109998">
    <property type="entry name" value="Triger factor/SurA peptide-binding domain-like"/>
    <property type="match status" value="1"/>
</dbReference>
<dbReference type="InterPro" id="IPR046357">
    <property type="entry name" value="PPIase_dom_sf"/>
</dbReference>
<dbReference type="GO" id="GO:0043022">
    <property type="term" value="F:ribosome binding"/>
    <property type="evidence" value="ECO:0007669"/>
    <property type="project" value="TreeGrafter"/>
</dbReference>
<protein>
    <recommendedName>
        <fullName evidence="4 11">Trigger factor</fullName>
        <shortName evidence="11">TF</shortName>
        <ecNumber evidence="3 11">5.2.1.8</ecNumber>
    </recommendedName>
    <alternativeName>
        <fullName evidence="10 11">PPIase</fullName>
    </alternativeName>
</protein>
<evidence type="ECO:0000313" key="17">
    <source>
        <dbReference type="Proteomes" id="UP000032545"/>
    </source>
</evidence>
<evidence type="ECO:0000256" key="4">
    <source>
        <dbReference type="ARBA" id="ARBA00016902"/>
    </source>
</evidence>
<evidence type="ECO:0000256" key="10">
    <source>
        <dbReference type="ARBA" id="ARBA00029986"/>
    </source>
</evidence>
<evidence type="ECO:0000256" key="1">
    <source>
        <dbReference type="ARBA" id="ARBA00000971"/>
    </source>
</evidence>
<dbReference type="NCBIfam" id="TIGR00115">
    <property type="entry name" value="tig"/>
    <property type="match status" value="1"/>
</dbReference>
<proteinExistence type="inferred from homology"/>
<dbReference type="Proteomes" id="UP000032545">
    <property type="component" value="Unassembled WGS sequence"/>
</dbReference>
<evidence type="ECO:0000313" key="16">
    <source>
        <dbReference type="EMBL" id="KJE25479.1"/>
    </source>
</evidence>
<evidence type="ECO:0000256" key="8">
    <source>
        <dbReference type="ARBA" id="ARBA00023235"/>
    </source>
</evidence>
<dbReference type="PANTHER" id="PTHR30560">
    <property type="entry name" value="TRIGGER FACTOR CHAPERONE AND PEPTIDYL-PROLYL CIS/TRANS ISOMERASE"/>
    <property type="match status" value="1"/>
</dbReference>
<sequence length="507" mass="55218">MKATKETLSPTRVKLTVEVPFDELKPSLDATYRKLARQVRVSGFRPGKVPPRILDQRLGRGVILDEAVQEALPQLYSEAVQAEEVDVLSRPEVDITEFADGGQLVFTAEVDVRPEVVLPEFADLSVTVDAVEVTDEQVEEQLGALRDRFAQLQPVERAVQTGDFVSLDLSAQADGKPIEGAEATGLSYEVGSGNLIEGLDEAIIGAADGESRTFTTELLAGEQAGEQAEVTATVRGVKEKELPALDDDFATTASEFDTLDDLRADVRSRLEQSRRTEQVGQAREKLLESLLERVEVPVPDSLLEGEIEAREHRLSHELENIGTDRATYLETLGQSAEEFDAEVRETAGKAIRSQFILDAVIDAESIGIDQGELMEQVIYRAQRSGLQPDVYAQQLAQGEGLQALMADVLRTKALFLLLENAKVVDGEGNPVELALPARPAPDADEDDDHEDDDHEGHDHEGHDHEGHDHEGHDHEGHDHDHVGGDAAAEPVETPAVTAAADSGDRDI</sequence>
<comment type="similarity">
    <text evidence="2 11 13">Belongs to the FKBP-type PPIase family. Tig subfamily.</text>
</comment>
<evidence type="ECO:0000256" key="13">
    <source>
        <dbReference type="RuleBase" id="RU003914"/>
    </source>
</evidence>
<dbReference type="Gene3D" id="3.30.70.1050">
    <property type="entry name" value="Trigger factor ribosome-binding domain"/>
    <property type="match status" value="1"/>
</dbReference>
<dbReference type="Gene3D" id="3.10.50.40">
    <property type="match status" value="1"/>
</dbReference>
<dbReference type="AlphaFoldDB" id="A0A0D8BNA0"/>
<feature type="compositionally biased region" description="Acidic residues" evidence="14">
    <location>
        <begin position="442"/>
        <end position="453"/>
    </location>
</feature>
<dbReference type="PANTHER" id="PTHR30560:SF3">
    <property type="entry name" value="TRIGGER FACTOR-LIKE PROTEIN TIG, CHLOROPLASTIC"/>
    <property type="match status" value="1"/>
</dbReference>
<comment type="domain">
    <text evidence="11">Consists of 3 domains; the N-terminus binds the ribosome, the middle domain has PPIase activity, while the C-terminus has intrinsic chaperone activity on its own.</text>
</comment>
<dbReference type="EMBL" id="JYFN01000001">
    <property type="protein sequence ID" value="KJE25479.1"/>
    <property type="molecule type" value="Genomic_DNA"/>
</dbReference>
<dbReference type="PROSITE" id="PS50059">
    <property type="entry name" value="FKBP_PPIASE"/>
    <property type="match status" value="1"/>
</dbReference>
<dbReference type="SUPFAM" id="SSF54534">
    <property type="entry name" value="FKBP-like"/>
    <property type="match status" value="1"/>
</dbReference>
<gene>
    <name evidence="11" type="primary">tig</name>
    <name evidence="16" type="ORF">FF36_00094</name>
</gene>
<evidence type="ECO:0000256" key="5">
    <source>
        <dbReference type="ARBA" id="ARBA00022618"/>
    </source>
</evidence>
<keyword evidence="5 11" id="KW-0132">Cell division</keyword>